<dbReference type="AlphaFoldDB" id="A0A7U3VLF5"/>
<dbReference type="RefSeq" id="WP_202232018.1">
    <property type="nucleotide sequence ID" value="NZ_AP018365.1"/>
</dbReference>
<feature type="compositionally biased region" description="Low complexity" evidence="1">
    <location>
        <begin position="24"/>
        <end position="41"/>
    </location>
</feature>
<evidence type="ECO:0008006" key="4">
    <source>
        <dbReference type="Google" id="ProtNLM"/>
    </source>
</evidence>
<evidence type="ECO:0000313" key="2">
    <source>
        <dbReference type="EMBL" id="BBA95494.1"/>
    </source>
</evidence>
<reference evidence="2 3" key="4">
    <citation type="journal article" date="2020" name="Sci. Rep.">
        <title>beta-carboline chemical signals induce reveromycin production through a LuxR family regulator in Streptomyces sp. SN-593.</title>
        <authorList>
            <person name="Panthee S."/>
            <person name="Kito N."/>
            <person name="Hayashi T."/>
            <person name="Shimizu T."/>
            <person name="Ishikawa J."/>
            <person name="Hamamoto H."/>
            <person name="Osada H."/>
            <person name="Takahashi S."/>
        </authorList>
    </citation>
    <scope>NUCLEOTIDE SEQUENCE [LARGE SCALE GENOMIC DNA]</scope>
    <source>
        <strain evidence="2 3">SN-593</strain>
    </source>
</reference>
<dbReference type="CDD" id="cd02440">
    <property type="entry name" value="AdoMet_MTases"/>
    <property type="match status" value="1"/>
</dbReference>
<reference evidence="2 3" key="2">
    <citation type="journal article" date="2011" name="J. Antibiot.">
        <title>Furaquinocins I and J: novel polyketide isoprenoid hybrid compounds from Streptomyces reveromyceticus SN-593.</title>
        <authorList>
            <person name="Panthee S."/>
            <person name="Takahashi S."/>
            <person name="Takagi H."/>
            <person name="Nogawa T."/>
            <person name="Oowada E."/>
            <person name="Uramoto M."/>
            <person name="Osada H."/>
        </authorList>
    </citation>
    <scope>NUCLEOTIDE SEQUENCE [LARGE SCALE GENOMIC DNA]</scope>
    <source>
        <strain evidence="2 3">SN-593</strain>
    </source>
</reference>
<protein>
    <recommendedName>
        <fullName evidence="4">Methyltransferase</fullName>
    </recommendedName>
</protein>
<organism evidence="2 3">
    <name type="scientific">Actinacidiphila reveromycinica</name>
    <dbReference type="NCBI Taxonomy" id="659352"/>
    <lineage>
        <taxon>Bacteria</taxon>
        <taxon>Bacillati</taxon>
        <taxon>Actinomycetota</taxon>
        <taxon>Actinomycetes</taxon>
        <taxon>Kitasatosporales</taxon>
        <taxon>Streptomycetaceae</taxon>
        <taxon>Actinacidiphila</taxon>
    </lineage>
</organism>
<gene>
    <name evidence="2" type="ORF">RVR_377</name>
</gene>
<proteinExistence type="predicted"/>
<feature type="region of interest" description="Disordered" evidence="1">
    <location>
        <begin position="1"/>
        <end position="57"/>
    </location>
</feature>
<dbReference type="EMBL" id="AP018365">
    <property type="protein sequence ID" value="BBA95494.1"/>
    <property type="molecule type" value="Genomic_DNA"/>
</dbReference>
<feature type="compositionally biased region" description="Low complexity" evidence="1">
    <location>
        <begin position="1"/>
        <end position="17"/>
    </location>
</feature>
<keyword evidence="3" id="KW-1185">Reference proteome</keyword>
<dbReference type="KEGG" id="arev:RVR_377"/>
<dbReference type="InterPro" id="IPR029063">
    <property type="entry name" value="SAM-dependent_MTases_sf"/>
</dbReference>
<reference evidence="2 3" key="3">
    <citation type="journal article" date="2011" name="Nat. Chem. Biol.">
        <title>Reveromycin A biosynthesis uses RevG and RevJ for stereospecific spiroacetal formation.</title>
        <authorList>
            <person name="Takahashi S."/>
            <person name="Toyoda A."/>
            <person name="Sekiyama Y."/>
            <person name="Takagi H."/>
            <person name="Nogawa T."/>
            <person name="Uramoto M."/>
            <person name="Suzuki R."/>
            <person name="Koshino H."/>
            <person name="Kumano T."/>
            <person name="Panthee S."/>
            <person name="Dairi T."/>
            <person name="Ishikawa J."/>
            <person name="Ikeda H."/>
            <person name="Sakaki Y."/>
            <person name="Osada H."/>
        </authorList>
    </citation>
    <scope>NUCLEOTIDE SEQUENCE [LARGE SCALE GENOMIC DNA]</scope>
    <source>
        <strain evidence="2 3">SN-593</strain>
    </source>
</reference>
<name>A0A7U3VLF5_9ACTN</name>
<sequence length="272" mass="27286">MSGTTTGTVAGAPAAAARGGGQSAGRPAGRLGGPRPASDRAGGPGGPAAAGTVPTGPTWGDDAYARALRAGAGPLFLRRPDGWLLPLDLDRWLADADATDESVLAQCSGAVLDIGCGPGRLVAALSGRGHRALGVDVSPAAVARTVLRGGAALCRSVFHPLPEEGGWNTVLLLDGNIGIGGDPAALLHRVAALLAPGGSLVAEAAAVDVDERCEVRLDDGRGGVGSPFPWARVGPAALRRHAGRAGWTTTRAWHHGDRHFLQLRPAVGGLPA</sequence>
<reference evidence="2 3" key="1">
    <citation type="journal article" date="2010" name="J. Bacteriol.">
        <title>Biochemical characterization of a novel indole prenyltransferase from Streptomyces sp. SN-593.</title>
        <authorList>
            <person name="Takahashi S."/>
            <person name="Takagi H."/>
            <person name="Toyoda A."/>
            <person name="Uramoto M."/>
            <person name="Nogawa T."/>
            <person name="Ueki M."/>
            <person name="Sakaki Y."/>
            <person name="Osada H."/>
        </authorList>
    </citation>
    <scope>NUCLEOTIDE SEQUENCE [LARGE SCALE GENOMIC DNA]</scope>
    <source>
        <strain evidence="2 3">SN-593</strain>
    </source>
</reference>
<dbReference type="Pfam" id="PF13489">
    <property type="entry name" value="Methyltransf_23"/>
    <property type="match status" value="1"/>
</dbReference>
<evidence type="ECO:0000256" key="1">
    <source>
        <dbReference type="SAM" id="MobiDB-lite"/>
    </source>
</evidence>
<dbReference type="SUPFAM" id="SSF53335">
    <property type="entry name" value="S-adenosyl-L-methionine-dependent methyltransferases"/>
    <property type="match status" value="1"/>
</dbReference>
<dbReference type="Gene3D" id="3.40.50.150">
    <property type="entry name" value="Vaccinia Virus protein VP39"/>
    <property type="match status" value="1"/>
</dbReference>
<accession>A0A7U3VLF5</accession>
<dbReference type="Proteomes" id="UP000595703">
    <property type="component" value="Chromosome"/>
</dbReference>
<evidence type="ECO:0000313" key="3">
    <source>
        <dbReference type="Proteomes" id="UP000595703"/>
    </source>
</evidence>